<dbReference type="AlphaFoldDB" id="A0A840BJT4"/>
<reference evidence="2 3" key="1">
    <citation type="submission" date="2020-08" db="EMBL/GenBank/DDBJ databases">
        <title>Genomic Encyclopedia of Type Strains, Phase IV (KMG-IV): sequencing the most valuable type-strain genomes for metagenomic binning, comparative biology and taxonomic classification.</title>
        <authorList>
            <person name="Goeker M."/>
        </authorList>
    </citation>
    <scope>NUCLEOTIDE SEQUENCE [LARGE SCALE GENOMIC DNA]</scope>
    <source>
        <strain evidence="2 3">DSM 106739</strain>
    </source>
</reference>
<keyword evidence="3" id="KW-1185">Reference proteome</keyword>
<feature type="compositionally biased region" description="Basic and acidic residues" evidence="1">
    <location>
        <begin position="7"/>
        <end position="24"/>
    </location>
</feature>
<evidence type="ECO:0000256" key="1">
    <source>
        <dbReference type="SAM" id="MobiDB-lite"/>
    </source>
</evidence>
<evidence type="ECO:0000313" key="3">
    <source>
        <dbReference type="Proteomes" id="UP000561045"/>
    </source>
</evidence>
<feature type="region of interest" description="Disordered" evidence="1">
    <location>
        <begin position="1"/>
        <end position="45"/>
    </location>
</feature>
<accession>A0A840BJT4</accession>
<proteinExistence type="predicted"/>
<organism evidence="2 3">
    <name type="scientific">Niveibacterium umoris</name>
    <dbReference type="NCBI Taxonomy" id="1193620"/>
    <lineage>
        <taxon>Bacteria</taxon>
        <taxon>Pseudomonadati</taxon>
        <taxon>Pseudomonadota</taxon>
        <taxon>Betaproteobacteria</taxon>
        <taxon>Rhodocyclales</taxon>
        <taxon>Rhodocyclaceae</taxon>
        <taxon>Niveibacterium</taxon>
    </lineage>
</organism>
<comment type="caution">
    <text evidence="2">The sequence shown here is derived from an EMBL/GenBank/DDBJ whole genome shotgun (WGS) entry which is preliminary data.</text>
</comment>
<sequence>MSKTQKSNREQKKQPLLSAKEKRVAKQHKKELKASPVPFLPPKQA</sequence>
<protein>
    <submittedName>
        <fullName evidence="2">Uncharacterized protein</fullName>
    </submittedName>
</protein>
<dbReference type="EMBL" id="JACIET010000002">
    <property type="protein sequence ID" value="MBB4013801.1"/>
    <property type="molecule type" value="Genomic_DNA"/>
</dbReference>
<gene>
    <name evidence="2" type="ORF">GGR36_003147</name>
</gene>
<dbReference type="RefSeq" id="WP_183635723.1">
    <property type="nucleotide sequence ID" value="NZ_BAABLE010000005.1"/>
</dbReference>
<evidence type="ECO:0000313" key="2">
    <source>
        <dbReference type="EMBL" id="MBB4013801.1"/>
    </source>
</evidence>
<name>A0A840BJT4_9RHOO</name>
<dbReference type="Proteomes" id="UP000561045">
    <property type="component" value="Unassembled WGS sequence"/>
</dbReference>